<gene>
    <name evidence="1" type="ORF">BG011_001999</name>
</gene>
<dbReference type="EMBL" id="JAAAJA010001595">
    <property type="protein sequence ID" value="KAG0247110.1"/>
    <property type="molecule type" value="Genomic_DNA"/>
</dbReference>
<accession>A0A9P6PFG9</accession>
<proteinExistence type="predicted"/>
<sequence>PNDNDVRRLRLEPEFSSLFTNASFVRDPAYGKDVAELNEMMIALNGGNRPSNRVNAAAPSHKGHGKHYCVGQAWEPYRVRIFENRMDCSIEGWTTLVSFCVPKKTVTTKSLYKIDGCVGTAHNPTRSMYYSDSTKCNKNGWQHDFQLSTQGTKGSSGMHFLSVWEAFNPHRINVGPGGADFTSTGWGYYDYLPAYTIQYPITPSGVATIKPRLSKISKVHKRGLPVVLALELTIALAAVAYRALQYLQHDLYQSTAGALFERLGDHEEVREVAQGLMGRPVAVDVVRTQIVDGGFEGNLVTIQLTVDGHAAASVNLDERVHYGRAWIREALATSMMDRVPVTLIRGLDIESGRYRGYIYSPI</sequence>
<dbReference type="Proteomes" id="UP000726737">
    <property type="component" value="Unassembled WGS sequence"/>
</dbReference>
<evidence type="ECO:0000313" key="2">
    <source>
        <dbReference type="Proteomes" id="UP000726737"/>
    </source>
</evidence>
<dbReference type="OrthoDB" id="2415055at2759"/>
<name>A0A9P6PFG9_9FUNG</name>
<evidence type="ECO:0000313" key="1">
    <source>
        <dbReference type="EMBL" id="KAG0247110.1"/>
    </source>
</evidence>
<dbReference type="AlphaFoldDB" id="A0A9P6PFG9"/>
<organism evidence="1 2">
    <name type="scientific">Mortierella polycephala</name>
    <dbReference type="NCBI Taxonomy" id="41804"/>
    <lineage>
        <taxon>Eukaryota</taxon>
        <taxon>Fungi</taxon>
        <taxon>Fungi incertae sedis</taxon>
        <taxon>Mucoromycota</taxon>
        <taxon>Mortierellomycotina</taxon>
        <taxon>Mortierellomycetes</taxon>
        <taxon>Mortierellales</taxon>
        <taxon>Mortierellaceae</taxon>
        <taxon>Mortierella</taxon>
    </lineage>
</organism>
<reference evidence="1" key="1">
    <citation type="journal article" date="2020" name="Fungal Divers.">
        <title>Resolving the Mortierellaceae phylogeny through synthesis of multi-gene phylogenetics and phylogenomics.</title>
        <authorList>
            <person name="Vandepol N."/>
            <person name="Liber J."/>
            <person name="Desiro A."/>
            <person name="Na H."/>
            <person name="Kennedy M."/>
            <person name="Barry K."/>
            <person name="Grigoriev I.V."/>
            <person name="Miller A.N."/>
            <person name="O'Donnell K."/>
            <person name="Stajich J.E."/>
            <person name="Bonito G."/>
        </authorList>
    </citation>
    <scope>NUCLEOTIDE SEQUENCE</scope>
    <source>
        <strain evidence="1">KOD948</strain>
    </source>
</reference>
<keyword evidence="2" id="KW-1185">Reference proteome</keyword>
<feature type="non-terminal residue" evidence="1">
    <location>
        <position position="362"/>
    </location>
</feature>
<protein>
    <submittedName>
        <fullName evidence="1">Uncharacterized protein</fullName>
    </submittedName>
</protein>
<comment type="caution">
    <text evidence="1">The sequence shown here is derived from an EMBL/GenBank/DDBJ whole genome shotgun (WGS) entry which is preliminary data.</text>
</comment>
<feature type="non-terminal residue" evidence="1">
    <location>
        <position position="1"/>
    </location>
</feature>